<sequence length="64" mass="7504">MYIQKLEQILNFNNILSRFPVMFGDRVRSLRAIVGYLTKMDFGIYTWYTISIILIQSSLVVILS</sequence>
<dbReference type="Proteomes" id="UP000799428">
    <property type="component" value="Unassembled WGS sequence"/>
</dbReference>
<proteinExistence type="predicted"/>
<reference evidence="2" key="1">
    <citation type="journal article" date="2020" name="Stud. Mycol.">
        <title>101 Dothideomycetes genomes: a test case for predicting lifestyles and emergence of pathogens.</title>
        <authorList>
            <person name="Haridas S."/>
            <person name="Albert R."/>
            <person name="Binder M."/>
            <person name="Bloem J."/>
            <person name="Labutti K."/>
            <person name="Salamov A."/>
            <person name="Andreopoulos B."/>
            <person name="Baker S."/>
            <person name="Barry K."/>
            <person name="Bills G."/>
            <person name="Bluhm B."/>
            <person name="Cannon C."/>
            <person name="Castanera R."/>
            <person name="Culley D."/>
            <person name="Daum C."/>
            <person name="Ezra D."/>
            <person name="Gonzalez J."/>
            <person name="Henrissat B."/>
            <person name="Kuo A."/>
            <person name="Liang C."/>
            <person name="Lipzen A."/>
            <person name="Lutzoni F."/>
            <person name="Magnuson J."/>
            <person name="Mondo S."/>
            <person name="Nolan M."/>
            <person name="Ohm R."/>
            <person name="Pangilinan J."/>
            <person name="Park H.-J."/>
            <person name="Ramirez L."/>
            <person name="Alfaro M."/>
            <person name="Sun H."/>
            <person name="Tritt A."/>
            <person name="Yoshinaga Y."/>
            <person name="Zwiers L.-H."/>
            <person name="Turgeon B."/>
            <person name="Goodwin S."/>
            <person name="Spatafora J."/>
            <person name="Crous P."/>
            <person name="Grigoriev I."/>
        </authorList>
    </citation>
    <scope>NUCLEOTIDE SEQUENCE</scope>
    <source>
        <strain evidence="2">CBS 279.74</strain>
    </source>
</reference>
<accession>A0A6G1JZJ2</accession>
<protein>
    <submittedName>
        <fullName evidence="2">Uncharacterized protein</fullName>
    </submittedName>
</protein>
<evidence type="ECO:0000313" key="3">
    <source>
        <dbReference type="Proteomes" id="UP000799428"/>
    </source>
</evidence>
<name>A0A6G1JZJ2_9PLEO</name>
<keyword evidence="1" id="KW-1133">Transmembrane helix</keyword>
<evidence type="ECO:0000313" key="2">
    <source>
        <dbReference type="EMBL" id="KAF2705685.1"/>
    </source>
</evidence>
<gene>
    <name evidence="2" type="ORF">K504DRAFT_95344</name>
</gene>
<dbReference type="AlphaFoldDB" id="A0A6G1JZJ2"/>
<evidence type="ECO:0000256" key="1">
    <source>
        <dbReference type="SAM" id="Phobius"/>
    </source>
</evidence>
<keyword evidence="3" id="KW-1185">Reference proteome</keyword>
<dbReference type="EMBL" id="MU005778">
    <property type="protein sequence ID" value="KAF2705685.1"/>
    <property type="molecule type" value="Genomic_DNA"/>
</dbReference>
<keyword evidence="1" id="KW-0812">Transmembrane</keyword>
<feature type="transmembrane region" description="Helical" evidence="1">
    <location>
        <begin position="44"/>
        <end position="63"/>
    </location>
</feature>
<keyword evidence="1" id="KW-0472">Membrane</keyword>
<organism evidence="2 3">
    <name type="scientific">Pleomassaria siparia CBS 279.74</name>
    <dbReference type="NCBI Taxonomy" id="1314801"/>
    <lineage>
        <taxon>Eukaryota</taxon>
        <taxon>Fungi</taxon>
        <taxon>Dikarya</taxon>
        <taxon>Ascomycota</taxon>
        <taxon>Pezizomycotina</taxon>
        <taxon>Dothideomycetes</taxon>
        <taxon>Pleosporomycetidae</taxon>
        <taxon>Pleosporales</taxon>
        <taxon>Pleomassariaceae</taxon>
        <taxon>Pleomassaria</taxon>
    </lineage>
</organism>